<evidence type="ECO:0000256" key="2">
    <source>
        <dbReference type="ARBA" id="ARBA00004418"/>
    </source>
</evidence>
<evidence type="ECO:0000256" key="3">
    <source>
        <dbReference type="ARBA" id="ARBA00022448"/>
    </source>
</evidence>
<dbReference type="EMBL" id="JAMTCD010000047">
    <property type="protein sequence ID" value="MCT7943734.1"/>
    <property type="molecule type" value="Genomic_DNA"/>
</dbReference>
<dbReference type="GO" id="GO:0046872">
    <property type="term" value="F:metal ion binding"/>
    <property type="evidence" value="ECO:0007669"/>
    <property type="project" value="UniProtKB-KW"/>
</dbReference>
<evidence type="ECO:0000256" key="5">
    <source>
        <dbReference type="ARBA" id="ARBA00022723"/>
    </source>
</evidence>
<dbReference type="GO" id="GO:0042597">
    <property type="term" value="C:periplasmic space"/>
    <property type="evidence" value="ECO:0007669"/>
    <property type="project" value="UniProtKB-SubCell"/>
</dbReference>
<keyword evidence="8" id="KW-0408">Iron</keyword>
<evidence type="ECO:0000313" key="11">
    <source>
        <dbReference type="EMBL" id="MCT7943734.1"/>
    </source>
</evidence>
<dbReference type="Gene3D" id="1.10.1130.10">
    <property type="entry name" value="Flavocytochrome C3, Chain A"/>
    <property type="match status" value="1"/>
</dbReference>
<accession>A0A9X2WQH7</accession>
<comment type="cofactor">
    <cofactor evidence="1">
        <name>heme c</name>
        <dbReference type="ChEBI" id="CHEBI:61717"/>
    </cofactor>
</comment>
<keyword evidence="9" id="KW-0732">Signal</keyword>
<proteinExistence type="predicted"/>
<name>A0A9X2WQH7_9GAMM</name>
<evidence type="ECO:0000256" key="7">
    <source>
        <dbReference type="ARBA" id="ARBA00022982"/>
    </source>
</evidence>
<keyword evidence="5" id="KW-0479">Metal-binding</keyword>
<keyword evidence="4" id="KW-0349">Heme</keyword>
<keyword evidence="6" id="KW-0574">Periplasm</keyword>
<evidence type="ECO:0000259" key="10">
    <source>
        <dbReference type="Pfam" id="PF14537"/>
    </source>
</evidence>
<keyword evidence="3" id="KW-0813">Transport</keyword>
<dbReference type="SUPFAM" id="SSF48695">
    <property type="entry name" value="Multiheme cytochromes"/>
    <property type="match status" value="1"/>
</dbReference>
<evidence type="ECO:0000256" key="6">
    <source>
        <dbReference type="ARBA" id="ARBA00022764"/>
    </source>
</evidence>
<evidence type="ECO:0000256" key="8">
    <source>
        <dbReference type="ARBA" id="ARBA00023004"/>
    </source>
</evidence>
<evidence type="ECO:0000256" key="9">
    <source>
        <dbReference type="SAM" id="SignalP"/>
    </source>
</evidence>
<feature type="chain" id="PRO_5040845102" evidence="9">
    <location>
        <begin position="21"/>
        <end position="123"/>
    </location>
</feature>
<organism evidence="11 12">
    <name type="scientific">Shewanella holmiensis</name>
    <dbReference type="NCBI Taxonomy" id="2952222"/>
    <lineage>
        <taxon>Bacteria</taxon>
        <taxon>Pseudomonadati</taxon>
        <taxon>Pseudomonadota</taxon>
        <taxon>Gammaproteobacteria</taxon>
        <taxon>Alteromonadales</taxon>
        <taxon>Shewanellaceae</taxon>
        <taxon>Shewanella</taxon>
    </lineage>
</organism>
<dbReference type="AlphaFoldDB" id="A0A9X2WQH7"/>
<keyword evidence="12" id="KW-1185">Reference proteome</keyword>
<evidence type="ECO:0000256" key="4">
    <source>
        <dbReference type="ARBA" id="ARBA00022617"/>
    </source>
</evidence>
<feature type="domain" description="Tetrahaem cytochrome" evidence="10">
    <location>
        <begin position="43"/>
        <end position="116"/>
    </location>
</feature>
<dbReference type="InterPro" id="IPR012286">
    <property type="entry name" value="Tetrahaem_cytochrome"/>
</dbReference>
<comment type="subcellular location">
    <subcellularLocation>
        <location evidence="2">Periplasm</location>
    </subcellularLocation>
</comment>
<dbReference type="InterPro" id="IPR036280">
    <property type="entry name" value="Multihaem_cyt_sf"/>
</dbReference>
<dbReference type="Proteomes" id="UP001155546">
    <property type="component" value="Unassembled WGS sequence"/>
</dbReference>
<gene>
    <name evidence="11" type="ORF">NE535_18425</name>
</gene>
<dbReference type="RefSeq" id="WP_261300019.1">
    <property type="nucleotide sequence ID" value="NZ_JAMTCD010000047.1"/>
</dbReference>
<protein>
    <submittedName>
        <fullName evidence="11">Cytochrome c3 family protein</fullName>
    </submittedName>
</protein>
<dbReference type="Pfam" id="PF14537">
    <property type="entry name" value="Cytochrom_c3_2"/>
    <property type="match status" value="1"/>
</dbReference>
<evidence type="ECO:0000256" key="1">
    <source>
        <dbReference type="ARBA" id="ARBA00001926"/>
    </source>
</evidence>
<keyword evidence="7" id="KW-0249">Electron transport</keyword>
<sequence>MFKSLLALALSLTLCSAISASELIEVKGKTLGRENHQFIYKDKNACKSCHVSGKKSTTDQACVDCHGTIDTIKIDPKNLVNSHANPHASVHYDTAISCIACHAEHEKKAPLCAECHRSWFKEM</sequence>
<comment type="caution">
    <text evidence="11">The sequence shown here is derived from an EMBL/GenBank/DDBJ whole genome shotgun (WGS) entry which is preliminary data.</text>
</comment>
<reference evidence="11" key="1">
    <citation type="journal article" date="2023" name="Int. J. Syst. Evol. Microbiol.">
        <title>&lt;i&gt;Shewanella septentrionalis&lt;/i&gt; sp. nov. and &lt;i&gt;Shewanella holmiensis&lt;/i&gt; sp. nov., isolated from Baltic Sea water and sediments.</title>
        <authorList>
            <person name="Martin-Rodriguez A.J."/>
            <person name="Thorell K."/>
            <person name="Joffre E."/>
            <person name="Jensie-Markopoulos S."/>
            <person name="Moore E.R.B."/>
            <person name="Sjoling A."/>
        </authorList>
    </citation>
    <scope>NUCLEOTIDE SEQUENCE</scope>
    <source>
        <strain evidence="11">SP1S2-7</strain>
    </source>
</reference>
<feature type="signal peptide" evidence="9">
    <location>
        <begin position="1"/>
        <end position="20"/>
    </location>
</feature>
<evidence type="ECO:0000313" key="12">
    <source>
        <dbReference type="Proteomes" id="UP001155546"/>
    </source>
</evidence>